<evidence type="ECO:0000313" key="2">
    <source>
        <dbReference type="EMBL" id="TFY73316.1"/>
    </source>
</evidence>
<dbReference type="EMBL" id="SFCI01003008">
    <property type="protein sequence ID" value="TFY73316.1"/>
    <property type="molecule type" value="Genomic_DNA"/>
</dbReference>
<feature type="compositionally biased region" description="Basic and acidic residues" evidence="1">
    <location>
        <begin position="216"/>
        <end position="242"/>
    </location>
</feature>
<proteinExistence type="predicted"/>
<accession>A0A4Y9ZEV4</accession>
<feature type="compositionally biased region" description="Polar residues" evidence="1">
    <location>
        <begin position="74"/>
        <end position="87"/>
    </location>
</feature>
<keyword evidence="3" id="KW-1185">Reference proteome</keyword>
<gene>
    <name evidence="2" type="ORF">EWM64_g10696</name>
</gene>
<feature type="region of interest" description="Disordered" evidence="1">
    <location>
        <begin position="216"/>
        <end position="262"/>
    </location>
</feature>
<sequence length="295" mass="33937">MADRRYCPCKACSSCKPPQVQIRQTIYNHLKKEEQRKRESELKRQQEQNRKSEEKRKAERKKASAKAQLASLSMPSAQGPSLLTQPLSLKEKSGNDPGKLTQEMAAEEEQLRRVERRAAYSHILKVCQDAIDQLDSASPETEADKVRTRPLSPEPNFGVKRRREDVVGRDEQVRLPLHRERRSSPAEDDLRHSPYIYRSLRILSFSDGLDRARPSLAERSRARRQERDERRCREQAEDEARKAGPSASHIESREPSDELGQDEGVFITDMLCTKCAEAALSEEELKELKESGMQW</sequence>
<dbReference type="Proteomes" id="UP000298061">
    <property type="component" value="Unassembled WGS sequence"/>
</dbReference>
<reference evidence="2 3" key="1">
    <citation type="submission" date="2019-02" db="EMBL/GenBank/DDBJ databases">
        <title>Genome sequencing of the rare red list fungi Hericium alpestre (H. flagellum).</title>
        <authorList>
            <person name="Buettner E."/>
            <person name="Kellner H."/>
        </authorList>
    </citation>
    <scope>NUCLEOTIDE SEQUENCE [LARGE SCALE GENOMIC DNA]</scope>
    <source>
        <strain evidence="2 3">DSM 108284</strain>
    </source>
</reference>
<feature type="compositionally biased region" description="Basic and acidic residues" evidence="1">
    <location>
        <begin position="31"/>
        <end position="57"/>
    </location>
</feature>
<dbReference type="AlphaFoldDB" id="A0A4Y9ZEV4"/>
<evidence type="ECO:0000256" key="1">
    <source>
        <dbReference type="SAM" id="MobiDB-lite"/>
    </source>
</evidence>
<comment type="caution">
    <text evidence="2">The sequence shown here is derived from an EMBL/GenBank/DDBJ whole genome shotgun (WGS) entry which is preliminary data.</text>
</comment>
<feature type="region of interest" description="Disordered" evidence="1">
    <location>
        <begin position="136"/>
        <end position="165"/>
    </location>
</feature>
<organism evidence="2 3">
    <name type="scientific">Hericium alpestre</name>
    <dbReference type="NCBI Taxonomy" id="135208"/>
    <lineage>
        <taxon>Eukaryota</taxon>
        <taxon>Fungi</taxon>
        <taxon>Dikarya</taxon>
        <taxon>Basidiomycota</taxon>
        <taxon>Agaricomycotina</taxon>
        <taxon>Agaricomycetes</taxon>
        <taxon>Russulales</taxon>
        <taxon>Hericiaceae</taxon>
        <taxon>Hericium</taxon>
    </lineage>
</organism>
<name>A0A4Y9ZEV4_9AGAM</name>
<evidence type="ECO:0000313" key="3">
    <source>
        <dbReference type="Proteomes" id="UP000298061"/>
    </source>
</evidence>
<feature type="region of interest" description="Disordered" evidence="1">
    <location>
        <begin position="31"/>
        <end position="107"/>
    </location>
</feature>
<protein>
    <submittedName>
        <fullName evidence="2">Uncharacterized protein</fullName>
    </submittedName>
</protein>